<sequence>MLVHGLFTNPFPSQTNTSPSASSPFVVLYLVFLFTLPLLSTIDFSTVASLKRHFVIYFWISLIIYTHLRYCISMVLVLVASSIQYP</sequence>
<evidence type="ECO:0000313" key="2">
    <source>
        <dbReference type="Proteomes" id="UP001062846"/>
    </source>
</evidence>
<name>A0ACC0PM43_RHOML</name>
<keyword evidence="2" id="KW-1185">Reference proteome</keyword>
<proteinExistence type="predicted"/>
<organism evidence="1 2">
    <name type="scientific">Rhododendron molle</name>
    <name type="common">Chinese azalea</name>
    <name type="synonym">Azalea mollis</name>
    <dbReference type="NCBI Taxonomy" id="49168"/>
    <lineage>
        <taxon>Eukaryota</taxon>
        <taxon>Viridiplantae</taxon>
        <taxon>Streptophyta</taxon>
        <taxon>Embryophyta</taxon>
        <taxon>Tracheophyta</taxon>
        <taxon>Spermatophyta</taxon>
        <taxon>Magnoliopsida</taxon>
        <taxon>eudicotyledons</taxon>
        <taxon>Gunneridae</taxon>
        <taxon>Pentapetalae</taxon>
        <taxon>asterids</taxon>
        <taxon>Ericales</taxon>
        <taxon>Ericaceae</taxon>
        <taxon>Ericoideae</taxon>
        <taxon>Rhodoreae</taxon>
        <taxon>Rhododendron</taxon>
    </lineage>
</organism>
<protein>
    <submittedName>
        <fullName evidence="1">Uncharacterized protein</fullName>
    </submittedName>
</protein>
<dbReference type="Proteomes" id="UP001062846">
    <property type="component" value="Chromosome 3"/>
</dbReference>
<evidence type="ECO:0000313" key="1">
    <source>
        <dbReference type="EMBL" id="KAI8565873.1"/>
    </source>
</evidence>
<comment type="caution">
    <text evidence="1">The sequence shown here is derived from an EMBL/GenBank/DDBJ whole genome shotgun (WGS) entry which is preliminary data.</text>
</comment>
<accession>A0ACC0PM43</accession>
<reference evidence="1" key="1">
    <citation type="submission" date="2022-02" db="EMBL/GenBank/DDBJ databases">
        <title>Plant Genome Project.</title>
        <authorList>
            <person name="Zhang R.-G."/>
        </authorList>
    </citation>
    <scope>NUCLEOTIDE SEQUENCE</scope>
    <source>
        <strain evidence="1">AT1</strain>
    </source>
</reference>
<gene>
    <name evidence="1" type="ORF">RHMOL_Rhmol03G0295000</name>
</gene>
<dbReference type="EMBL" id="CM046390">
    <property type="protein sequence ID" value="KAI8565873.1"/>
    <property type="molecule type" value="Genomic_DNA"/>
</dbReference>